<dbReference type="InterPro" id="IPR010982">
    <property type="entry name" value="Lambda_DNA-bd_dom_sf"/>
</dbReference>
<evidence type="ECO:0000313" key="3">
    <source>
        <dbReference type="Proteomes" id="UP001302274"/>
    </source>
</evidence>
<organism evidence="2 3">
    <name type="scientific">Bacteriovorax antarcticus</name>
    <dbReference type="NCBI Taxonomy" id="3088717"/>
    <lineage>
        <taxon>Bacteria</taxon>
        <taxon>Pseudomonadati</taxon>
        <taxon>Bdellovibrionota</taxon>
        <taxon>Bacteriovoracia</taxon>
        <taxon>Bacteriovoracales</taxon>
        <taxon>Bacteriovoracaceae</taxon>
        <taxon>Bacteriovorax</taxon>
    </lineage>
</organism>
<name>A0ABU5VU68_9BACT</name>
<dbReference type="InterPro" id="IPR001387">
    <property type="entry name" value="Cro/C1-type_HTH"/>
</dbReference>
<accession>A0ABU5VU68</accession>
<evidence type="ECO:0000313" key="2">
    <source>
        <dbReference type="EMBL" id="MEA9356605.1"/>
    </source>
</evidence>
<sequence>MTYPSQEQIIQMMLKIEKKKAKGQIRKIKPLSKDASPLLHWKFKISQKIVEFKVIKGLSLEDMSNLLEVDPGNLSRILNGHIEKVTLDKLLSYLEILLIASKNKKASDNFHANAQKFFELEDVKFG</sequence>
<reference evidence="2 3" key="1">
    <citation type="submission" date="2023-11" db="EMBL/GenBank/DDBJ databases">
        <title>A Novel Polar Bacteriovorax (B. antarcticus) Isolated from the Biocrust in Antarctica.</title>
        <authorList>
            <person name="Mun W."/>
            <person name="Choi S.Y."/>
            <person name="Mitchell R.J."/>
        </authorList>
    </citation>
    <scope>NUCLEOTIDE SEQUENCE [LARGE SCALE GENOMIC DNA]</scope>
    <source>
        <strain evidence="2 3">PP10</strain>
    </source>
</reference>
<protein>
    <submittedName>
        <fullName evidence="2">XRE family transcriptional regulator</fullName>
    </submittedName>
</protein>
<keyword evidence="3" id="KW-1185">Reference proteome</keyword>
<comment type="caution">
    <text evidence="2">The sequence shown here is derived from an EMBL/GenBank/DDBJ whole genome shotgun (WGS) entry which is preliminary data.</text>
</comment>
<dbReference type="PROSITE" id="PS50943">
    <property type="entry name" value="HTH_CROC1"/>
    <property type="match status" value="1"/>
</dbReference>
<feature type="domain" description="HTH cro/C1-type" evidence="1">
    <location>
        <begin position="49"/>
        <end position="97"/>
    </location>
</feature>
<dbReference type="SUPFAM" id="SSF47413">
    <property type="entry name" value="lambda repressor-like DNA-binding domains"/>
    <property type="match status" value="1"/>
</dbReference>
<proteinExistence type="predicted"/>
<dbReference type="RefSeq" id="WP_323576411.1">
    <property type="nucleotide sequence ID" value="NZ_JAYGJQ010000002.1"/>
</dbReference>
<evidence type="ECO:0000259" key="1">
    <source>
        <dbReference type="PROSITE" id="PS50943"/>
    </source>
</evidence>
<dbReference type="Proteomes" id="UP001302274">
    <property type="component" value="Unassembled WGS sequence"/>
</dbReference>
<dbReference type="EMBL" id="JAYGJQ010000002">
    <property type="protein sequence ID" value="MEA9356605.1"/>
    <property type="molecule type" value="Genomic_DNA"/>
</dbReference>
<gene>
    <name evidence="2" type="ORF">SHI21_10335</name>
</gene>
<dbReference type="Gene3D" id="1.10.260.40">
    <property type="entry name" value="lambda repressor-like DNA-binding domains"/>
    <property type="match status" value="1"/>
</dbReference>